<gene>
    <name evidence="2" type="ORF">BP6252_01531</name>
</gene>
<dbReference type="AlphaFoldDB" id="A0A3D8ST46"/>
<dbReference type="EMBL" id="PDLM01000001">
    <property type="protein sequence ID" value="RDW89499.1"/>
    <property type="molecule type" value="Genomic_DNA"/>
</dbReference>
<name>A0A3D8ST46_9HELO</name>
<evidence type="ECO:0000313" key="2">
    <source>
        <dbReference type="EMBL" id="RDW89499.1"/>
    </source>
</evidence>
<dbReference type="Proteomes" id="UP000256645">
    <property type="component" value="Unassembled WGS sequence"/>
</dbReference>
<evidence type="ECO:0000313" key="3">
    <source>
        <dbReference type="Proteomes" id="UP000256645"/>
    </source>
</evidence>
<evidence type="ECO:0000256" key="1">
    <source>
        <dbReference type="SAM" id="MobiDB-lite"/>
    </source>
</evidence>
<proteinExistence type="predicted"/>
<feature type="region of interest" description="Disordered" evidence="1">
    <location>
        <begin position="1"/>
        <end position="24"/>
    </location>
</feature>
<reference evidence="2 3" key="1">
    <citation type="journal article" date="2018" name="IMA Fungus">
        <title>IMA Genome-F 9: Draft genome sequence of Annulohypoxylon stygium, Aspergillus mulundensis, Berkeleyomyces basicola (syn. Thielaviopsis basicola), Ceratocystis smalleyi, two Cercospora beticola strains, Coleophoma cylindrospora, Fusarium fracticaudum, Phialophora cf. hyalina, and Morchella septimelata.</title>
        <authorList>
            <person name="Wingfield B.D."/>
            <person name="Bills G.F."/>
            <person name="Dong Y."/>
            <person name="Huang W."/>
            <person name="Nel W.J."/>
            <person name="Swalarsk-Parry B.S."/>
            <person name="Vaghefi N."/>
            <person name="Wilken P.M."/>
            <person name="An Z."/>
            <person name="de Beer Z.W."/>
            <person name="De Vos L."/>
            <person name="Chen L."/>
            <person name="Duong T.A."/>
            <person name="Gao Y."/>
            <person name="Hammerbacher A."/>
            <person name="Kikkert J.R."/>
            <person name="Li Y."/>
            <person name="Li H."/>
            <person name="Li K."/>
            <person name="Li Q."/>
            <person name="Liu X."/>
            <person name="Ma X."/>
            <person name="Naidoo K."/>
            <person name="Pethybridge S.J."/>
            <person name="Sun J."/>
            <person name="Steenkamp E.T."/>
            <person name="van der Nest M.A."/>
            <person name="van Wyk S."/>
            <person name="Wingfield M.J."/>
            <person name="Xiong C."/>
            <person name="Yue Q."/>
            <person name="Zhang X."/>
        </authorList>
    </citation>
    <scope>NUCLEOTIDE SEQUENCE [LARGE SCALE GENOMIC DNA]</scope>
    <source>
        <strain evidence="2 3">BP6252</strain>
    </source>
</reference>
<organism evidence="2 3">
    <name type="scientific">Coleophoma cylindrospora</name>
    <dbReference type="NCBI Taxonomy" id="1849047"/>
    <lineage>
        <taxon>Eukaryota</taxon>
        <taxon>Fungi</taxon>
        <taxon>Dikarya</taxon>
        <taxon>Ascomycota</taxon>
        <taxon>Pezizomycotina</taxon>
        <taxon>Leotiomycetes</taxon>
        <taxon>Helotiales</taxon>
        <taxon>Dermateaceae</taxon>
        <taxon>Coleophoma</taxon>
    </lineage>
</organism>
<accession>A0A3D8ST46</accession>
<protein>
    <submittedName>
        <fullName evidence="2">Uncharacterized protein</fullName>
    </submittedName>
</protein>
<sequence length="207" mass="23264">MAEQGPGCSASVGAVVPRPGYRSSMHRIPRKSFRSNEGWVIALNSQSLRTIERAVILGRPDLRKKWRPSAHPRTIDRSDGDEQASTPFVLDKIRRRKKENTRRGGLSDVPDRRGALVRGWDGRPWAEEGVAWWMLVPVRTYLQRVWGTETLRTARPGRGVLDWRTCSWILSKAAKGHQVLRVPVAGSMSATRFSCIHVNGPSINHAL</sequence>
<keyword evidence="3" id="KW-1185">Reference proteome</keyword>
<comment type="caution">
    <text evidence="2">The sequence shown here is derived from an EMBL/GenBank/DDBJ whole genome shotgun (WGS) entry which is preliminary data.</text>
</comment>